<dbReference type="EMBL" id="KK107109">
    <property type="protein sequence ID" value="EZA59205.1"/>
    <property type="molecule type" value="Genomic_DNA"/>
</dbReference>
<accession>A0A026WT21</accession>
<evidence type="ECO:0000313" key="2">
    <source>
        <dbReference type="Proteomes" id="UP000053097"/>
    </source>
</evidence>
<evidence type="ECO:0000313" key="1">
    <source>
        <dbReference type="EMBL" id="EZA59205.1"/>
    </source>
</evidence>
<proteinExistence type="predicted"/>
<sequence length="185" mass="19081">MELLELVKLNCFKLFILQIILSALCAIAAAKPAYLAYHIGVSLGPDGKLLDTPEVARAKAAHLATQAYEAARNTLGYGYVPAAALAVYAPAITYGAPIGADGQVVDTPEVAQAKAAHLAAHAQEAAKAVGLLPYGALAYSTSPAFYTYNYAPLGPDGRVIDTPEVAQAKAAHLAAHAQAAARNAN</sequence>
<organism evidence="1 2">
    <name type="scientific">Ooceraea biroi</name>
    <name type="common">Clonal raider ant</name>
    <name type="synonym">Cerapachys biroi</name>
    <dbReference type="NCBI Taxonomy" id="2015173"/>
    <lineage>
        <taxon>Eukaryota</taxon>
        <taxon>Metazoa</taxon>
        <taxon>Ecdysozoa</taxon>
        <taxon>Arthropoda</taxon>
        <taxon>Hexapoda</taxon>
        <taxon>Insecta</taxon>
        <taxon>Pterygota</taxon>
        <taxon>Neoptera</taxon>
        <taxon>Endopterygota</taxon>
        <taxon>Hymenoptera</taxon>
        <taxon>Apocrita</taxon>
        <taxon>Aculeata</taxon>
        <taxon>Formicoidea</taxon>
        <taxon>Formicidae</taxon>
        <taxon>Dorylinae</taxon>
        <taxon>Ooceraea</taxon>
    </lineage>
</organism>
<name>A0A026WT21_OOCBI</name>
<dbReference type="AlphaFoldDB" id="A0A026WT21"/>
<gene>
    <name evidence="1" type="ORF">X777_15847</name>
</gene>
<evidence type="ECO:0008006" key="3">
    <source>
        <dbReference type="Google" id="ProtNLM"/>
    </source>
</evidence>
<dbReference type="OrthoDB" id="7699232at2759"/>
<dbReference type="Proteomes" id="UP000053097">
    <property type="component" value="Unassembled WGS sequence"/>
</dbReference>
<dbReference type="OMA" id="YLAYHIG"/>
<reference evidence="1 2" key="1">
    <citation type="journal article" date="2014" name="Curr. Biol.">
        <title>The genome of the clonal raider ant Cerapachys biroi.</title>
        <authorList>
            <person name="Oxley P.R."/>
            <person name="Ji L."/>
            <person name="Fetter-Pruneda I."/>
            <person name="McKenzie S.K."/>
            <person name="Li C."/>
            <person name="Hu H."/>
            <person name="Zhang G."/>
            <person name="Kronauer D.J."/>
        </authorList>
    </citation>
    <scope>NUCLEOTIDE SEQUENCE [LARGE SCALE GENOMIC DNA]</scope>
</reference>
<protein>
    <recommendedName>
        <fullName evidence="3">Cuticle protein</fullName>
    </recommendedName>
</protein>
<keyword evidence="2" id="KW-1185">Reference proteome</keyword>